<keyword evidence="2" id="KW-1185">Reference proteome</keyword>
<name>A0ACB6Q7H2_9PLEO</name>
<reference evidence="1" key="1">
    <citation type="journal article" date="2020" name="Stud. Mycol.">
        <title>101 Dothideomycetes genomes: a test case for predicting lifestyles and emergence of pathogens.</title>
        <authorList>
            <person name="Haridas S."/>
            <person name="Albert R."/>
            <person name="Binder M."/>
            <person name="Bloem J."/>
            <person name="Labutti K."/>
            <person name="Salamov A."/>
            <person name="Andreopoulos B."/>
            <person name="Baker S."/>
            <person name="Barry K."/>
            <person name="Bills G."/>
            <person name="Bluhm B."/>
            <person name="Cannon C."/>
            <person name="Castanera R."/>
            <person name="Culley D."/>
            <person name="Daum C."/>
            <person name="Ezra D."/>
            <person name="Gonzalez J."/>
            <person name="Henrissat B."/>
            <person name="Kuo A."/>
            <person name="Liang C."/>
            <person name="Lipzen A."/>
            <person name="Lutzoni F."/>
            <person name="Magnuson J."/>
            <person name="Mondo S."/>
            <person name="Nolan M."/>
            <person name="Ohm R."/>
            <person name="Pangilinan J."/>
            <person name="Park H.-J."/>
            <person name="Ramirez L."/>
            <person name="Alfaro M."/>
            <person name="Sun H."/>
            <person name="Tritt A."/>
            <person name="Yoshinaga Y."/>
            <person name="Zwiers L.-H."/>
            <person name="Turgeon B."/>
            <person name="Goodwin S."/>
            <person name="Spatafora J."/>
            <person name="Crous P."/>
            <person name="Grigoriev I."/>
        </authorList>
    </citation>
    <scope>NUCLEOTIDE SEQUENCE</scope>
    <source>
        <strain evidence="1">ATCC 200398</strain>
    </source>
</reference>
<dbReference type="Proteomes" id="UP000799755">
    <property type="component" value="Unassembled WGS sequence"/>
</dbReference>
<accession>A0ACB6Q7H2</accession>
<evidence type="ECO:0000313" key="2">
    <source>
        <dbReference type="Proteomes" id="UP000799755"/>
    </source>
</evidence>
<sequence>MTWRTGKLNLQNRKMCIRSLVGGMSYERSHVLAFRYIKFKCLYDLCVHFSPLEFLRQLFGRNRTPRTNSARIVALTALKHWNNIISSMMKKHFPCLLVHGYFKKDCCLLALSTFLALSSEEEKKNYREKDRKEGEDLDQLLAQQVEQDEADYDLDYISSYRISTGKHGDHNHFRIVEQYSALEFNKTQTPTPYTLESEQAYLALTFTDSICFDLLYCINALDLETSGHGSPLNYRGPRLPPKEIGDIKKLVTKDRFRRLISACSTSVPSTIMLAVAEGILCTYAVVKMVVYLRHLGQYLPKLPTSIAFIIALFVASVVVQDDMWKDSGCAMEGVLVRADPVPHVLEMIQKGLLKEVEDVPFMTHAIRVQPGVCKANKAFFENALNCHWESSVKDFLSFLFICLKQFAPSYWRQSAVCMRKGDLQEPDIARKVNLESW</sequence>
<dbReference type="EMBL" id="MU003563">
    <property type="protein sequence ID" value="KAF2462774.1"/>
    <property type="molecule type" value="Genomic_DNA"/>
</dbReference>
<proteinExistence type="predicted"/>
<comment type="caution">
    <text evidence="1">The sequence shown here is derived from an EMBL/GenBank/DDBJ whole genome shotgun (WGS) entry which is preliminary data.</text>
</comment>
<gene>
    <name evidence="1" type="ORF">BDR25DRAFT_363607</name>
</gene>
<evidence type="ECO:0000313" key="1">
    <source>
        <dbReference type="EMBL" id="KAF2462774.1"/>
    </source>
</evidence>
<organism evidence="1 2">
    <name type="scientific">Lindgomyces ingoldianus</name>
    <dbReference type="NCBI Taxonomy" id="673940"/>
    <lineage>
        <taxon>Eukaryota</taxon>
        <taxon>Fungi</taxon>
        <taxon>Dikarya</taxon>
        <taxon>Ascomycota</taxon>
        <taxon>Pezizomycotina</taxon>
        <taxon>Dothideomycetes</taxon>
        <taxon>Pleosporomycetidae</taxon>
        <taxon>Pleosporales</taxon>
        <taxon>Lindgomycetaceae</taxon>
        <taxon>Lindgomyces</taxon>
    </lineage>
</organism>
<protein>
    <submittedName>
        <fullName evidence="1">Uncharacterized protein</fullName>
    </submittedName>
</protein>